<keyword evidence="4 6" id="KW-1133">Transmembrane helix</keyword>
<reference evidence="9" key="1">
    <citation type="submission" date="2023-07" db="EMBL/GenBank/DDBJ databases">
        <title>The carbon used by Thiothrix.</title>
        <authorList>
            <person name="Chen L."/>
        </authorList>
    </citation>
    <scope>NUCLEOTIDE SEQUENCE [LARGE SCALE GENOMIC DNA]</scope>
</reference>
<dbReference type="InterPro" id="IPR051791">
    <property type="entry name" value="Pra-immunoreactive"/>
</dbReference>
<keyword evidence="9" id="KW-1185">Reference proteome</keyword>
<evidence type="ECO:0000256" key="5">
    <source>
        <dbReference type="ARBA" id="ARBA00023136"/>
    </source>
</evidence>
<name>A0ABU6CX62_9GAMM</name>
<keyword evidence="5 6" id="KW-0472">Membrane</keyword>
<organism evidence="8 9">
    <name type="scientific">Candidatus Thiothrix phosphatis</name>
    <dbReference type="NCBI Taxonomy" id="3112415"/>
    <lineage>
        <taxon>Bacteria</taxon>
        <taxon>Pseudomonadati</taxon>
        <taxon>Pseudomonadota</taxon>
        <taxon>Gammaproteobacteria</taxon>
        <taxon>Thiotrichales</taxon>
        <taxon>Thiotrichaceae</taxon>
        <taxon>Thiothrix</taxon>
    </lineage>
</organism>
<comment type="caution">
    <text evidence="8">The sequence shown here is derived from an EMBL/GenBank/DDBJ whole genome shotgun (WGS) entry which is preliminary data.</text>
</comment>
<feature type="transmembrane region" description="Helical" evidence="6">
    <location>
        <begin position="57"/>
        <end position="75"/>
    </location>
</feature>
<dbReference type="RefSeq" id="WP_324694524.1">
    <property type="nucleotide sequence ID" value="NZ_JAYMYJ010000088.1"/>
</dbReference>
<comment type="subcellular location">
    <subcellularLocation>
        <location evidence="1">Cell membrane</location>
        <topology evidence="1">Multi-pass membrane protein</topology>
    </subcellularLocation>
</comment>
<evidence type="ECO:0000313" key="9">
    <source>
        <dbReference type="Proteomes" id="UP001308005"/>
    </source>
</evidence>
<sequence>MTTQHSIGMSIEPATLLRRLGAMIYDTVLAGFSIVIVAGVISVLFSKMTGVKLPDPVMVLLYLAMAYGFFTWFWTHGGQTLGMRAWKVQLVGAAGQPVSQQLASLRFLWSAVCWLSLGIGFLVSLADQDKLAWNDRYSGTRLIRVEKPLAWWPGR</sequence>
<dbReference type="Pfam" id="PF06271">
    <property type="entry name" value="RDD"/>
    <property type="match status" value="1"/>
</dbReference>
<evidence type="ECO:0000259" key="7">
    <source>
        <dbReference type="Pfam" id="PF06271"/>
    </source>
</evidence>
<evidence type="ECO:0000313" key="8">
    <source>
        <dbReference type="EMBL" id="MEB4591137.1"/>
    </source>
</evidence>
<keyword evidence="3 6" id="KW-0812">Transmembrane</keyword>
<reference evidence="8 9" key="2">
    <citation type="submission" date="2024-01" db="EMBL/GenBank/DDBJ databases">
        <authorList>
            <person name="Xie X."/>
        </authorList>
    </citation>
    <scope>NUCLEOTIDE SEQUENCE [LARGE SCALE GENOMIC DNA]</scope>
    <source>
        <strain evidence="8">SCUT-1</strain>
    </source>
</reference>
<proteinExistence type="predicted"/>
<dbReference type="PANTHER" id="PTHR36115:SF10">
    <property type="entry name" value="RDD DOMAIN-CONTAINING PROTEIN"/>
    <property type="match status" value="1"/>
</dbReference>
<feature type="transmembrane region" description="Helical" evidence="6">
    <location>
        <begin position="107"/>
        <end position="126"/>
    </location>
</feature>
<dbReference type="PANTHER" id="PTHR36115">
    <property type="entry name" value="PROLINE-RICH ANTIGEN HOMOLOG-RELATED"/>
    <property type="match status" value="1"/>
</dbReference>
<evidence type="ECO:0000256" key="1">
    <source>
        <dbReference type="ARBA" id="ARBA00004651"/>
    </source>
</evidence>
<dbReference type="Proteomes" id="UP001308005">
    <property type="component" value="Unassembled WGS sequence"/>
</dbReference>
<feature type="transmembrane region" description="Helical" evidence="6">
    <location>
        <begin position="22"/>
        <end position="45"/>
    </location>
</feature>
<dbReference type="InterPro" id="IPR010432">
    <property type="entry name" value="RDD"/>
</dbReference>
<protein>
    <submittedName>
        <fullName evidence="8">RDD family protein</fullName>
    </submittedName>
</protein>
<evidence type="ECO:0000256" key="6">
    <source>
        <dbReference type="SAM" id="Phobius"/>
    </source>
</evidence>
<dbReference type="EMBL" id="JAYMYJ010000088">
    <property type="protein sequence ID" value="MEB4591137.1"/>
    <property type="molecule type" value="Genomic_DNA"/>
</dbReference>
<gene>
    <name evidence="8" type="ORF">VSS37_09125</name>
</gene>
<evidence type="ECO:0000256" key="3">
    <source>
        <dbReference type="ARBA" id="ARBA00022692"/>
    </source>
</evidence>
<evidence type="ECO:0000256" key="4">
    <source>
        <dbReference type="ARBA" id="ARBA00022989"/>
    </source>
</evidence>
<keyword evidence="2" id="KW-1003">Cell membrane</keyword>
<accession>A0ABU6CX62</accession>
<evidence type="ECO:0000256" key="2">
    <source>
        <dbReference type="ARBA" id="ARBA00022475"/>
    </source>
</evidence>
<feature type="domain" description="RDD" evidence="7">
    <location>
        <begin position="14"/>
        <end position="139"/>
    </location>
</feature>